<reference evidence="2 3" key="1">
    <citation type="submission" date="2023-10" db="EMBL/GenBank/DDBJ databases">
        <title>The genome sequence of Streptomyces sp. HUAS YS2.</title>
        <authorList>
            <person name="Mo P."/>
        </authorList>
    </citation>
    <scope>NUCLEOTIDE SEQUENCE [LARGE SCALE GENOMIC DNA]</scope>
    <source>
        <strain evidence="2 3">HUAS YS2</strain>
    </source>
</reference>
<gene>
    <name evidence="2" type="ORF">R2D22_00535</name>
</gene>
<feature type="transmembrane region" description="Helical" evidence="1">
    <location>
        <begin position="436"/>
        <end position="457"/>
    </location>
</feature>
<proteinExistence type="predicted"/>
<evidence type="ECO:0000313" key="2">
    <source>
        <dbReference type="EMBL" id="WOX19967.1"/>
    </source>
</evidence>
<feature type="transmembrane region" description="Helical" evidence="1">
    <location>
        <begin position="412"/>
        <end position="430"/>
    </location>
</feature>
<keyword evidence="1" id="KW-0812">Transmembrane</keyword>
<dbReference type="RefSeq" id="WP_318100069.1">
    <property type="nucleotide sequence ID" value="NZ_CP137573.1"/>
</dbReference>
<protein>
    <recommendedName>
        <fullName evidence="4">Integral membrane protein</fullName>
    </recommendedName>
</protein>
<evidence type="ECO:0000313" key="3">
    <source>
        <dbReference type="Proteomes" id="UP001301731"/>
    </source>
</evidence>
<name>A0ABZ0LKC8_9ACTN</name>
<dbReference type="Proteomes" id="UP001301731">
    <property type="component" value="Chromosome"/>
</dbReference>
<feature type="transmembrane region" description="Helical" evidence="1">
    <location>
        <begin position="6"/>
        <end position="27"/>
    </location>
</feature>
<evidence type="ECO:0008006" key="4">
    <source>
        <dbReference type="Google" id="ProtNLM"/>
    </source>
</evidence>
<accession>A0ABZ0LKC8</accession>
<keyword evidence="1" id="KW-1133">Transmembrane helix</keyword>
<dbReference type="EMBL" id="CP137573">
    <property type="protein sequence ID" value="WOX19967.1"/>
    <property type="molecule type" value="Genomic_DNA"/>
</dbReference>
<keyword evidence="1" id="KW-0472">Membrane</keyword>
<organism evidence="2 3">
    <name type="scientific">Streptomyces solicathayae</name>
    <dbReference type="NCBI Taxonomy" id="3081768"/>
    <lineage>
        <taxon>Bacteria</taxon>
        <taxon>Bacillati</taxon>
        <taxon>Actinomycetota</taxon>
        <taxon>Actinomycetes</taxon>
        <taxon>Kitasatosporales</taxon>
        <taxon>Streptomycetaceae</taxon>
        <taxon>Streptomyces</taxon>
    </lineage>
</organism>
<keyword evidence="3" id="KW-1185">Reference proteome</keyword>
<feature type="transmembrane region" description="Helical" evidence="1">
    <location>
        <begin position="39"/>
        <end position="56"/>
    </location>
</feature>
<feature type="transmembrane region" description="Helical" evidence="1">
    <location>
        <begin position="88"/>
        <end position="110"/>
    </location>
</feature>
<evidence type="ECO:0000256" key="1">
    <source>
        <dbReference type="SAM" id="Phobius"/>
    </source>
</evidence>
<sequence length="483" mass="51933">MARSTWLTWTSYEGGLLFAVLAIWTLLLRAGMSVYRPDVAVLGAVALVLGAVWVWSGSRPVRVAAPRQADPTPPPARLPVESQWIRRITPWLLGVAVILPSLAVATELAIRPDGDDLRRIAAIQKAGAETAEGTIVATHRLTRDDPRVDMFSGDVTVEVPVLAPDGHRVTGRVEVRNGHYPVQGGSRRSEPRPTIVLYAPSAPELGGVIDYTGQLGRYAKKDSPFAFSLPPYLTVTAFVPGGLLLFVWVMRVTWYAPKADAAARTLREDAAAGSALPAVRASVTSARRGDHVSLGDIDGTVRVTSDHKLCFALEDGTEVLAANRGGPPHALALLAATMGERPGWLCGARNWRLIRNNQPVVFVTDEGEVAWLELDRADFERILAAATPVQPDPNRSTVLAPTPTTVLPGAHWPWLGGLLLSYALATYVLMVPMSWGAALSTTAAAATTAVAAFVFLARRRAALTDRLGHWEVHETRDPELGPA</sequence>